<dbReference type="EMBL" id="VFMM01000001">
    <property type="protein sequence ID" value="TQJ17940.1"/>
    <property type="molecule type" value="Genomic_DNA"/>
</dbReference>
<evidence type="ECO:0000256" key="1">
    <source>
        <dbReference type="SAM" id="MobiDB-lite"/>
    </source>
</evidence>
<protein>
    <submittedName>
        <fullName evidence="3">Uncharacterized protein</fullName>
    </submittedName>
</protein>
<keyword evidence="2" id="KW-0812">Transmembrane</keyword>
<feature type="region of interest" description="Disordered" evidence="1">
    <location>
        <begin position="70"/>
        <end position="106"/>
    </location>
</feature>
<feature type="transmembrane region" description="Helical" evidence="2">
    <location>
        <begin position="47"/>
        <end position="67"/>
    </location>
</feature>
<proteinExistence type="predicted"/>
<dbReference type="OrthoDB" id="3824986at2"/>
<evidence type="ECO:0000313" key="3">
    <source>
        <dbReference type="EMBL" id="TQJ17940.1"/>
    </source>
</evidence>
<reference evidence="3 4" key="1">
    <citation type="submission" date="2019-06" db="EMBL/GenBank/DDBJ databases">
        <title>Sequencing the genomes of 1000 actinobacteria strains.</title>
        <authorList>
            <person name="Klenk H.-P."/>
        </authorList>
    </citation>
    <scope>NUCLEOTIDE SEQUENCE [LARGE SCALE GENOMIC DNA]</scope>
    <source>
        <strain evidence="3 4">DSM 17305</strain>
    </source>
</reference>
<keyword evidence="2" id="KW-1133">Transmembrane helix</keyword>
<gene>
    <name evidence="3" type="ORF">FB475_2070</name>
</gene>
<accession>A0A542ERH7</accession>
<evidence type="ECO:0000313" key="4">
    <source>
        <dbReference type="Proteomes" id="UP000316298"/>
    </source>
</evidence>
<comment type="caution">
    <text evidence="3">The sequence shown here is derived from an EMBL/GenBank/DDBJ whole genome shotgun (WGS) entry which is preliminary data.</text>
</comment>
<organism evidence="3 4">
    <name type="scientific">Kribbella jejuensis</name>
    <dbReference type="NCBI Taxonomy" id="236068"/>
    <lineage>
        <taxon>Bacteria</taxon>
        <taxon>Bacillati</taxon>
        <taxon>Actinomycetota</taxon>
        <taxon>Actinomycetes</taxon>
        <taxon>Propionibacteriales</taxon>
        <taxon>Kribbellaceae</taxon>
        <taxon>Kribbella</taxon>
    </lineage>
</organism>
<sequence>MPENDPEQELGPKITAALQDHAGLTGLQKTGLAHEARRRVHKRRQTWSVAAAAVLVAAVAGGVWGVVGSESPVSNTKSDAGTAPAAVPSRNAEGLATSPVNTGCRPQAAITQAPSPNALPAGTGLDVNTPVTGLTACRYSMSNGAVLGQQVFDAAVAQQVVDAIKVLPERNPALPVFKCAPQVAKPSEAIALRFTTAAGIREIWVHYDGCMSPGFFTGTKVYGLYSAPLKLFMVGNVRPTRGTYLDALKDW</sequence>
<name>A0A542ERH7_9ACTN</name>
<dbReference type="Proteomes" id="UP000316298">
    <property type="component" value="Unassembled WGS sequence"/>
</dbReference>
<keyword evidence="4" id="KW-1185">Reference proteome</keyword>
<keyword evidence="2" id="KW-0472">Membrane</keyword>
<evidence type="ECO:0000256" key="2">
    <source>
        <dbReference type="SAM" id="Phobius"/>
    </source>
</evidence>
<dbReference type="RefSeq" id="WP_141854763.1">
    <property type="nucleotide sequence ID" value="NZ_BAAAKA010000017.1"/>
</dbReference>
<dbReference type="AlphaFoldDB" id="A0A542ERH7"/>